<evidence type="ECO:0000256" key="1">
    <source>
        <dbReference type="ARBA" id="ARBA00004123"/>
    </source>
</evidence>
<proteinExistence type="inferred from homology"/>
<accession>K0TEZ1</accession>
<evidence type="ECO:0000313" key="12">
    <source>
        <dbReference type="Proteomes" id="UP000266841"/>
    </source>
</evidence>
<evidence type="ECO:0000256" key="6">
    <source>
        <dbReference type="ARBA" id="ARBA00023187"/>
    </source>
</evidence>
<dbReference type="GO" id="GO:0000956">
    <property type="term" value="P:nuclear-transcribed mRNA catabolic process"/>
    <property type="evidence" value="ECO:0007669"/>
    <property type="project" value="InterPro"/>
</dbReference>
<keyword evidence="12" id="KW-1185">Reference proteome</keyword>
<dbReference type="InterPro" id="IPR044641">
    <property type="entry name" value="Lsm7/SmG-like"/>
</dbReference>
<keyword evidence="7" id="KW-0539">Nucleus</keyword>
<dbReference type="Proteomes" id="UP000266841">
    <property type="component" value="Unassembled WGS sequence"/>
</dbReference>
<dbReference type="CDD" id="cd01729">
    <property type="entry name" value="LSm7"/>
    <property type="match status" value="1"/>
</dbReference>
<evidence type="ECO:0000256" key="2">
    <source>
        <dbReference type="ARBA" id="ARBA00006850"/>
    </source>
</evidence>
<evidence type="ECO:0000313" key="11">
    <source>
        <dbReference type="EMBL" id="EJK75649.1"/>
    </source>
</evidence>
<evidence type="ECO:0000256" key="5">
    <source>
        <dbReference type="ARBA" id="ARBA00022884"/>
    </source>
</evidence>
<dbReference type="GO" id="GO:0071013">
    <property type="term" value="C:catalytic step 2 spliceosome"/>
    <property type="evidence" value="ECO:0007669"/>
    <property type="project" value="TreeGrafter"/>
</dbReference>
<dbReference type="GO" id="GO:0005689">
    <property type="term" value="C:U12-type spliceosomal complex"/>
    <property type="evidence" value="ECO:0007669"/>
    <property type="project" value="TreeGrafter"/>
</dbReference>
<dbReference type="PANTHER" id="PTHR10553:SF5">
    <property type="entry name" value="U6 SNRNA-ASSOCIATED SM-LIKE PROTEIN LSM7"/>
    <property type="match status" value="1"/>
</dbReference>
<evidence type="ECO:0000256" key="4">
    <source>
        <dbReference type="ARBA" id="ARBA00022728"/>
    </source>
</evidence>
<dbReference type="OrthoDB" id="2146at2759"/>
<keyword evidence="3" id="KW-0507">mRNA processing</keyword>
<evidence type="ECO:0000256" key="9">
    <source>
        <dbReference type="SAM" id="MobiDB-lite"/>
    </source>
</evidence>
<evidence type="ECO:0000256" key="3">
    <source>
        <dbReference type="ARBA" id="ARBA00022664"/>
    </source>
</evidence>
<dbReference type="AlphaFoldDB" id="K0TEZ1"/>
<dbReference type="Gene3D" id="2.30.30.100">
    <property type="match status" value="1"/>
</dbReference>
<feature type="region of interest" description="Disordered" evidence="9">
    <location>
        <begin position="158"/>
        <end position="184"/>
    </location>
</feature>
<evidence type="ECO:0000256" key="8">
    <source>
        <dbReference type="ARBA" id="ARBA00023274"/>
    </source>
</evidence>
<dbReference type="SMART" id="SM00651">
    <property type="entry name" value="Sm"/>
    <property type="match status" value="1"/>
</dbReference>
<evidence type="ECO:0000259" key="10">
    <source>
        <dbReference type="PROSITE" id="PS52002"/>
    </source>
</evidence>
<dbReference type="InterPro" id="IPR047575">
    <property type="entry name" value="Sm"/>
</dbReference>
<dbReference type="SUPFAM" id="SSF50182">
    <property type="entry name" value="Sm-like ribonucleoproteins"/>
    <property type="match status" value="1"/>
</dbReference>
<keyword evidence="8" id="KW-0687">Ribonucleoprotein</keyword>
<dbReference type="InterPro" id="IPR017132">
    <property type="entry name" value="Lsm7"/>
</dbReference>
<gene>
    <name evidence="11" type="ORF">THAOC_02624</name>
</gene>
<dbReference type="GO" id="GO:0097526">
    <property type="term" value="C:spliceosomal tri-snRNP complex"/>
    <property type="evidence" value="ECO:0007669"/>
    <property type="project" value="TreeGrafter"/>
</dbReference>
<protein>
    <recommendedName>
        <fullName evidence="10">Sm domain-containing protein</fullName>
    </recommendedName>
</protein>
<dbReference type="eggNOG" id="KOG1781">
    <property type="taxonomic scope" value="Eukaryota"/>
</dbReference>
<comment type="caution">
    <text evidence="11">The sequence shown here is derived from an EMBL/GenBank/DDBJ whole genome shotgun (WGS) entry which is preliminary data.</text>
</comment>
<name>K0TEZ1_THAOC</name>
<dbReference type="InterPro" id="IPR001163">
    <property type="entry name" value="Sm_dom_euk/arc"/>
</dbReference>
<keyword evidence="4" id="KW-0747">Spliceosome</keyword>
<dbReference type="PROSITE" id="PS52002">
    <property type="entry name" value="SM"/>
    <property type="match status" value="1"/>
</dbReference>
<keyword evidence="6" id="KW-0508">mRNA splicing</keyword>
<dbReference type="Pfam" id="PF01423">
    <property type="entry name" value="LSM"/>
    <property type="match status" value="1"/>
</dbReference>
<dbReference type="GO" id="GO:0003723">
    <property type="term" value="F:RNA binding"/>
    <property type="evidence" value="ECO:0007669"/>
    <property type="project" value="UniProtKB-KW"/>
</dbReference>
<keyword evidence="5" id="KW-0694">RNA-binding</keyword>
<dbReference type="EMBL" id="AGNL01002815">
    <property type="protein sequence ID" value="EJK75649.1"/>
    <property type="molecule type" value="Genomic_DNA"/>
</dbReference>
<dbReference type="InterPro" id="IPR010920">
    <property type="entry name" value="LSM_dom_sf"/>
</dbReference>
<organism evidence="11 12">
    <name type="scientific">Thalassiosira oceanica</name>
    <name type="common">Marine diatom</name>
    <dbReference type="NCBI Taxonomy" id="159749"/>
    <lineage>
        <taxon>Eukaryota</taxon>
        <taxon>Sar</taxon>
        <taxon>Stramenopiles</taxon>
        <taxon>Ochrophyta</taxon>
        <taxon>Bacillariophyta</taxon>
        <taxon>Coscinodiscophyceae</taxon>
        <taxon>Thalassiosirophycidae</taxon>
        <taxon>Thalassiosirales</taxon>
        <taxon>Thalassiosiraceae</taxon>
        <taxon>Thalassiosira</taxon>
    </lineage>
</organism>
<feature type="domain" description="Sm" evidence="10">
    <location>
        <begin position="71"/>
        <end position="162"/>
    </location>
</feature>
<dbReference type="GO" id="GO:0071004">
    <property type="term" value="C:U2-type prespliceosome"/>
    <property type="evidence" value="ECO:0007669"/>
    <property type="project" value="TreeGrafter"/>
</dbReference>
<feature type="compositionally biased region" description="Acidic residues" evidence="9">
    <location>
        <begin position="172"/>
        <end position="184"/>
    </location>
</feature>
<comment type="subcellular location">
    <subcellularLocation>
        <location evidence="1">Nucleus</location>
    </subcellularLocation>
</comment>
<dbReference type="GO" id="GO:0000398">
    <property type="term" value="P:mRNA splicing, via spliceosome"/>
    <property type="evidence" value="ECO:0007669"/>
    <property type="project" value="InterPro"/>
</dbReference>
<dbReference type="GO" id="GO:0005688">
    <property type="term" value="C:U6 snRNP"/>
    <property type="evidence" value="ECO:0007669"/>
    <property type="project" value="TreeGrafter"/>
</dbReference>
<comment type="similarity">
    <text evidence="2">Belongs to the snRNP Sm proteins family.</text>
</comment>
<evidence type="ECO:0000256" key="7">
    <source>
        <dbReference type="ARBA" id="ARBA00023242"/>
    </source>
</evidence>
<sequence>MQTAGRLIQLSYLLRAFTFAWRSSRPAHRPIIASDPSLGGHRRGSFEGALAENHSAMSAKGGRGSGGGKRDSILELAKLIDQNVRVKCLGGRELRGALRGYDELVNLVLDDCDEFIRGWLGVETRISGYSNDPEKITNKTRKLGLVVIRGTQVSLVSPEDGTEEIANPFLDGGEEDGEDEQEEE</sequence>
<dbReference type="PANTHER" id="PTHR10553">
    <property type="entry name" value="SMALL NUCLEAR RIBONUCLEOPROTEIN"/>
    <property type="match status" value="1"/>
</dbReference>
<dbReference type="GO" id="GO:1990726">
    <property type="term" value="C:Lsm1-7-Pat1 complex"/>
    <property type="evidence" value="ECO:0007669"/>
    <property type="project" value="TreeGrafter"/>
</dbReference>
<reference evidence="11 12" key="1">
    <citation type="journal article" date="2012" name="Genome Biol.">
        <title>Genome and low-iron response of an oceanic diatom adapted to chronic iron limitation.</title>
        <authorList>
            <person name="Lommer M."/>
            <person name="Specht M."/>
            <person name="Roy A.S."/>
            <person name="Kraemer L."/>
            <person name="Andreson R."/>
            <person name="Gutowska M.A."/>
            <person name="Wolf J."/>
            <person name="Bergner S.V."/>
            <person name="Schilhabel M.B."/>
            <person name="Klostermeier U.C."/>
            <person name="Beiko R.G."/>
            <person name="Rosenstiel P."/>
            <person name="Hippler M."/>
            <person name="Laroche J."/>
        </authorList>
    </citation>
    <scope>NUCLEOTIDE SEQUENCE [LARGE SCALE GENOMIC DNA]</scope>
    <source>
        <strain evidence="11 12">CCMP1005</strain>
    </source>
</reference>